<sequence>MNAAVDYVNFEGAQNTVVLREDIEHLVIEKDLLRKLVNKMEYTINLQKEVIESSRDGCLKSNNSAGNVKNNFDKSVMSAPSALTLSYTKSLTMETGSATKNPAVNITKMDSRSAPPNPDIPKPRAQNIIQAKDVKTAIELDENSLGKDTNTPPTLKDGYQGNKPGEWTQIMKKKKNLQ</sequence>
<gene>
    <name evidence="2" type="ORF">WA026_010229</name>
</gene>
<organism evidence="2 3">
    <name type="scientific">Henosepilachna vigintioctopunctata</name>
    <dbReference type="NCBI Taxonomy" id="420089"/>
    <lineage>
        <taxon>Eukaryota</taxon>
        <taxon>Metazoa</taxon>
        <taxon>Ecdysozoa</taxon>
        <taxon>Arthropoda</taxon>
        <taxon>Hexapoda</taxon>
        <taxon>Insecta</taxon>
        <taxon>Pterygota</taxon>
        <taxon>Neoptera</taxon>
        <taxon>Endopterygota</taxon>
        <taxon>Coleoptera</taxon>
        <taxon>Polyphaga</taxon>
        <taxon>Cucujiformia</taxon>
        <taxon>Coccinelloidea</taxon>
        <taxon>Coccinellidae</taxon>
        <taxon>Epilachninae</taxon>
        <taxon>Epilachnini</taxon>
        <taxon>Henosepilachna</taxon>
    </lineage>
</organism>
<protein>
    <submittedName>
        <fullName evidence="2">Uncharacterized protein</fullName>
    </submittedName>
</protein>
<proteinExistence type="predicted"/>
<evidence type="ECO:0000256" key="1">
    <source>
        <dbReference type="SAM" id="MobiDB-lite"/>
    </source>
</evidence>
<comment type="caution">
    <text evidence="2">The sequence shown here is derived from an EMBL/GenBank/DDBJ whole genome shotgun (WGS) entry which is preliminary data.</text>
</comment>
<feature type="region of interest" description="Disordered" evidence="1">
    <location>
        <begin position="140"/>
        <end position="178"/>
    </location>
</feature>
<evidence type="ECO:0000313" key="3">
    <source>
        <dbReference type="Proteomes" id="UP001431783"/>
    </source>
</evidence>
<accession>A0AAW1UI30</accession>
<dbReference type="EMBL" id="JARQZJ010000064">
    <property type="protein sequence ID" value="KAK9880344.1"/>
    <property type="molecule type" value="Genomic_DNA"/>
</dbReference>
<keyword evidence="3" id="KW-1185">Reference proteome</keyword>
<dbReference type="AlphaFoldDB" id="A0AAW1UI30"/>
<name>A0AAW1UI30_9CUCU</name>
<feature type="region of interest" description="Disordered" evidence="1">
    <location>
        <begin position="98"/>
        <end position="124"/>
    </location>
</feature>
<dbReference type="Proteomes" id="UP001431783">
    <property type="component" value="Unassembled WGS sequence"/>
</dbReference>
<evidence type="ECO:0000313" key="2">
    <source>
        <dbReference type="EMBL" id="KAK9880344.1"/>
    </source>
</evidence>
<reference evidence="2 3" key="1">
    <citation type="submission" date="2023-03" db="EMBL/GenBank/DDBJ databases">
        <title>Genome insight into feeding habits of ladybird beetles.</title>
        <authorList>
            <person name="Li H.-S."/>
            <person name="Huang Y.-H."/>
            <person name="Pang H."/>
        </authorList>
    </citation>
    <scope>NUCLEOTIDE SEQUENCE [LARGE SCALE GENOMIC DNA]</scope>
    <source>
        <strain evidence="2">SYSU_2023b</strain>
        <tissue evidence="2">Whole body</tissue>
    </source>
</reference>